<comment type="caution">
    <text evidence="12">The sequence shown here is derived from an EMBL/GenBank/DDBJ whole genome shotgun (WGS) entry which is preliminary data.</text>
</comment>
<dbReference type="GO" id="GO:0005783">
    <property type="term" value="C:endoplasmic reticulum"/>
    <property type="evidence" value="ECO:0007669"/>
    <property type="project" value="TreeGrafter"/>
</dbReference>
<evidence type="ECO:0000256" key="5">
    <source>
        <dbReference type="ARBA" id="ARBA00023034"/>
    </source>
</evidence>
<dbReference type="InterPro" id="IPR001594">
    <property type="entry name" value="Palmitoyltrfase_DHHC"/>
</dbReference>
<comment type="similarity">
    <text evidence="10">Belongs to the DHHC palmitoyltransferase family.</text>
</comment>
<evidence type="ECO:0000256" key="4">
    <source>
        <dbReference type="ARBA" id="ARBA00022989"/>
    </source>
</evidence>
<dbReference type="EMBL" id="LSRX01000628">
    <property type="protein sequence ID" value="OLP92280.1"/>
    <property type="molecule type" value="Genomic_DNA"/>
</dbReference>
<feature type="transmembrane region" description="Helical" evidence="10">
    <location>
        <begin position="159"/>
        <end position="183"/>
    </location>
</feature>
<feature type="domain" description="Palmitoyltransferase DHHC" evidence="11">
    <location>
        <begin position="200"/>
        <end position="317"/>
    </location>
</feature>
<dbReference type="GO" id="GO:0005794">
    <property type="term" value="C:Golgi apparatus"/>
    <property type="evidence" value="ECO:0007669"/>
    <property type="project" value="UniProtKB-SubCell"/>
</dbReference>
<evidence type="ECO:0000256" key="10">
    <source>
        <dbReference type="RuleBase" id="RU079119"/>
    </source>
</evidence>
<keyword evidence="3 10" id="KW-0812">Transmembrane</keyword>
<evidence type="ECO:0000256" key="3">
    <source>
        <dbReference type="ARBA" id="ARBA00022692"/>
    </source>
</evidence>
<keyword evidence="6 10" id="KW-0472">Membrane</keyword>
<dbReference type="GO" id="GO:0006612">
    <property type="term" value="P:protein targeting to membrane"/>
    <property type="evidence" value="ECO:0007669"/>
    <property type="project" value="TreeGrafter"/>
</dbReference>
<dbReference type="PANTHER" id="PTHR22883:SF475">
    <property type="entry name" value="PALMITOYLTRANSFERASE ZDHHC23"/>
    <property type="match status" value="1"/>
</dbReference>
<dbReference type="EC" id="2.3.1.225" evidence="10"/>
<name>A0A1Q9DAW9_SYMMI</name>
<organism evidence="12 13">
    <name type="scientific">Symbiodinium microadriaticum</name>
    <name type="common">Dinoflagellate</name>
    <name type="synonym">Zooxanthella microadriatica</name>
    <dbReference type="NCBI Taxonomy" id="2951"/>
    <lineage>
        <taxon>Eukaryota</taxon>
        <taxon>Sar</taxon>
        <taxon>Alveolata</taxon>
        <taxon>Dinophyceae</taxon>
        <taxon>Suessiales</taxon>
        <taxon>Symbiodiniaceae</taxon>
        <taxon>Symbiodinium</taxon>
    </lineage>
</organism>
<gene>
    <name evidence="12" type="primary">Zdhhc23</name>
    <name evidence="12" type="ORF">AK812_SmicGene25917</name>
</gene>
<dbReference type="PANTHER" id="PTHR22883">
    <property type="entry name" value="ZINC FINGER DHHC DOMAIN CONTAINING PROTEIN"/>
    <property type="match status" value="1"/>
</dbReference>
<evidence type="ECO:0000259" key="11">
    <source>
        <dbReference type="Pfam" id="PF01529"/>
    </source>
</evidence>
<evidence type="ECO:0000256" key="7">
    <source>
        <dbReference type="ARBA" id="ARBA00023139"/>
    </source>
</evidence>
<proteinExistence type="inferred from homology"/>
<protein>
    <recommendedName>
        <fullName evidence="10">Palmitoyltransferase</fullName>
        <ecNumber evidence="10">2.3.1.225</ecNumber>
    </recommendedName>
</protein>
<keyword evidence="9 10" id="KW-0012">Acyltransferase</keyword>
<feature type="transmembrane region" description="Helical" evidence="10">
    <location>
        <begin position="105"/>
        <end position="124"/>
    </location>
</feature>
<dbReference type="PROSITE" id="PS50216">
    <property type="entry name" value="DHHC"/>
    <property type="match status" value="1"/>
</dbReference>
<keyword evidence="2 10" id="KW-0808">Transferase</keyword>
<keyword evidence="5" id="KW-0333">Golgi apparatus</keyword>
<evidence type="ECO:0000256" key="6">
    <source>
        <dbReference type="ARBA" id="ARBA00023136"/>
    </source>
</evidence>
<keyword evidence="4 10" id="KW-1133">Transmembrane helix</keyword>
<evidence type="ECO:0000313" key="13">
    <source>
        <dbReference type="Proteomes" id="UP000186817"/>
    </source>
</evidence>
<feature type="transmembrane region" description="Helical" evidence="10">
    <location>
        <begin position="282"/>
        <end position="302"/>
    </location>
</feature>
<evidence type="ECO:0000256" key="9">
    <source>
        <dbReference type="ARBA" id="ARBA00023315"/>
    </source>
</evidence>
<keyword evidence="7" id="KW-0564">Palmitate</keyword>
<dbReference type="Proteomes" id="UP000186817">
    <property type="component" value="Unassembled WGS sequence"/>
</dbReference>
<reference evidence="12 13" key="1">
    <citation type="submission" date="2016-02" db="EMBL/GenBank/DDBJ databases">
        <title>Genome analysis of coral dinoflagellate symbionts highlights evolutionary adaptations to a symbiotic lifestyle.</title>
        <authorList>
            <person name="Aranda M."/>
            <person name="Li Y."/>
            <person name="Liew Y.J."/>
            <person name="Baumgarten S."/>
            <person name="Simakov O."/>
            <person name="Wilson M."/>
            <person name="Piel J."/>
            <person name="Ashoor H."/>
            <person name="Bougouffa S."/>
            <person name="Bajic V.B."/>
            <person name="Ryu T."/>
            <person name="Ravasi T."/>
            <person name="Bayer T."/>
            <person name="Micklem G."/>
            <person name="Kim H."/>
            <person name="Bhak J."/>
            <person name="Lajeunesse T.C."/>
            <person name="Voolstra C.R."/>
        </authorList>
    </citation>
    <scope>NUCLEOTIDE SEQUENCE [LARGE SCALE GENOMIC DNA]</scope>
    <source>
        <strain evidence="12 13">CCMP2467</strain>
    </source>
</reference>
<dbReference type="AlphaFoldDB" id="A0A1Q9DAW9"/>
<dbReference type="Pfam" id="PF01529">
    <property type="entry name" value="DHHC"/>
    <property type="match status" value="1"/>
</dbReference>
<evidence type="ECO:0000313" key="12">
    <source>
        <dbReference type="EMBL" id="OLP92280.1"/>
    </source>
</evidence>
<evidence type="ECO:0000256" key="2">
    <source>
        <dbReference type="ARBA" id="ARBA00022679"/>
    </source>
</evidence>
<feature type="transmembrane region" description="Helical" evidence="10">
    <location>
        <begin position="369"/>
        <end position="395"/>
    </location>
</feature>
<dbReference type="InterPro" id="IPR039859">
    <property type="entry name" value="PFA4/ZDH16/20/ERF2-like"/>
</dbReference>
<dbReference type="GO" id="GO:0019706">
    <property type="term" value="F:protein-cysteine S-palmitoyltransferase activity"/>
    <property type="evidence" value="ECO:0007669"/>
    <property type="project" value="UniProtKB-EC"/>
</dbReference>
<dbReference type="OrthoDB" id="430659at2759"/>
<evidence type="ECO:0000256" key="8">
    <source>
        <dbReference type="ARBA" id="ARBA00023288"/>
    </source>
</evidence>
<comment type="domain">
    <text evidence="10">The DHHC domain is required for palmitoyltransferase activity.</text>
</comment>
<accession>A0A1Q9DAW9</accession>
<evidence type="ECO:0000256" key="1">
    <source>
        <dbReference type="ARBA" id="ARBA00004166"/>
    </source>
</evidence>
<feature type="transmembrane region" description="Helical" evidence="10">
    <location>
        <begin position="136"/>
        <end position="153"/>
    </location>
</feature>
<feature type="transmembrane region" description="Helical" evidence="10">
    <location>
        <begin position="237"/>
        <end position="262"/>
    </location>
</feature>
<keyword evidence="8" id="KW-0449">Lipoprotein</keyword>
<sequence length="401" mass="45429">MAEHEPDLDFCEYEREGDGEIRHVLQCLCECTDFDKLVDDYLNSLCRGPKSSVPPRERLRRVFFTASDRCRIPWFGGARRLNAGALAAPVMLLLLRTVLRLSTYAPWLLFWLAVGASHLAWFHVACLSLPLRSDYFVSWVACSIAGLYSEYWSEVLPRQSWSSVLLCHGLLLVVVISFASAVYTSAPVQEDAEQGQLQSEEDSRWYLCKVCGHAVYGRDHHCVWINQCVGAHNHRSFVLFVASLTLLAWAYASMVLTLSASLEQETPFNYLMVHLTDWRLKHSMAGALYAFGGGLFTAILLLGQLLTISKGLTGHELRRRERRPQRKSSCLQNWRSWLFVVADAFERGGTTVRVRIPIHRRRLLRELAWWWLTRIAIICSSILLVGGVVCCDAYAGVDGSV</sequence>
<keyword evidence="13" id="KW-1185">Reference proteome</keyword>
<comment type="catalytic activity">
    <reaction evidence="10">
        <text>L-cysteinyl-[protein] + hexadecanoyl-CoA = S-hexadecanoyl-L-cysteinyl-[protein] + CoA</text>
        <dbReference type="Rhea" id="RHEA:36683"/>
        <dbReference type="Rhea" id="RHEA-COMP:10131"/>
        <dbReference type="Rhea" id="RHEA-COMP:11032"/>
        <dbReference type="ChEBI" id="CHEBI:29950"/>
        <dbReference type="ChEBI" id="CHEBI:57287"/>
        <dbReference type="ChEBI" id="CHEBI:57379"/>
        <dbReference type="ChEBI" id="CHEBI:74151"/>
        <dbReference type="EC" id="2.3.1.225"/>
    </reaction>
</comment>
<comment type="subcellular location">
    <subcellularLocation>
        <location evidence="1">Golgi apparatus</location>
        <location evidence="1">trans-Golgi network membrane</location>
        <topology evidence="1">Multi-pass membrane protein</topology>
    </subcellularLocation>
</comment>